<dbReference type="SMART" id="SM00267">
    <property type="entry name" value="GGDEF"/>
    <property type="match status" value="1"/>
</dbReference>
<keyword evidence="4" id="KW-0418">Kinase</keyword>
<keyword evidence="2" id="KW-0732">Signal</keyword>
<accession>A0A6J4NJU5</accession>
<keyword evidence="1" id="KW-0472">Membrane</keyword>
<keyword evidence="1" id="KW-1133">Transmembrane helix</keyword>
<gene>
    <name evidence="4" type="ORF">AVDCRST_MAG51-354</name>
</gene>
<dbReference type="InterPro" id="IPR011623">
    <property type="entry name" value="7TMR_DISM_rcpt_extracell_dom1"/>
</dbReference>
<dbReference type="InterPro" id="IPR000160">
    <property type="entry name" value="GGDEF_dom"/>
</dbReference>
<proteinExistence type="predicted"/>
<feature type="transmembrane region" description="Helical" evidence="1">
    <location>
        <begin position="224"/>
        <end position="248"/>
    </location>
</feature>
<dbReference type="Pfam" id="PF07695">
    <property type="entry name" value="7TMR-DISM_7TM"/>
    <property type="match status" value="1"/>
</dbReference>
<keyword evidence="1" id="KW-0812">Transmembrane</keyword>
<evidence type="ECO:0000256" key="1">
    <source>
        <dbReference type="SAM" id="Phobius"/>
    </source>
</evidence>
<name>A0A6J4NJU5_9BURK</name>
<dbReference type="InterPro" id="IPR029787">
    <property type="entry name" value="Nucleotide_cyclase"/>
</dbReference>
<feature type="domain" description="GGDEF" evidence="3">
    <location>
        <begin position="400"/>
        <end position="570"/>
    </location>
</feature>
<evidence type="ECO:0000313" key="4">
    <source>
        <dbReference type="EMBL" id="CAA9390298.1"/>
    </source>
</evidence>
<dbReference type="GO" id="GO:0016301">
    <property type="term" value="F:kinase activity"/>
    <property type="evidence" value="ECO:0007669"/>
    <property type="project" value="UniProtKB-KW"/>
</dbReference>
<reference evidence="4" key="1">
    <citation type="submission" date="2020-02" db="EMBL/GenBank/DDBJ databases">
        <authorList>
            <person name="Meier V. D."/>
        </authorList>
    </citation>
    <scope>NUCLEOTIDE SEQUENCE</scope>
    <source>
        <strain evidence="4">AVDCRST_MAG51</strain>
    </source>
</reference>
<feature type="transmembrane region" description="Helical" evidence="1">
    <location>
        <begin position="290"/>
        <end position="308"/>
    </location>
</feature>
<sequence length="572" mass="61908">MQRRTSWWQCALGRLAACAAALLLCGASLAGDHLLTLDPAAGEAALGSSGEAFIDASGEAVVETIATDSGIPWSITRPGAIYPLRTGAALWFRFTLAEPDDSERWYLEVPYPAVNLVTLYAADREGNWTSQSAGDKLPVAAWPLPHRHPVLPVLLSPGAPQQFYVRVENPHSFSAPLLFTSERQLVRQEQRASLILGMYFGLAGLAVLLAVLAGGSLRDSTFGWYALIVLLMGLTQASMTGVAGLHLWPNLPRWNDASAMVLPLAAVSGLLWFFSAVVSLRQRSRRLHRWLAAVSVICLLGAAANLVVDPVWRVRLLAPGIIIAIGAGVSALIWALRRGDRHAGWLLAGMTPVLAGSAFPLARAAGLIPVSFWTTHAMQIGIAIELPVLLAVLIARSQDRRENIRRLHGLPRTDPATGLVNGEVFEERLERLISRSERLKHQSVVLLIDIANVDQIRRDFDRRSAEEMPLRVAGRLLSAAREIDSVARVSDHRFGMLVEGPLTADEAAAVGPKVVARCLMPFEGKPVEWVAQVRVAQTMVPCGVDAPTVIDRLEAVLAGVPANSKRAVFTIK</sequence>
<evidence type="ECO:0000256" key="2">
    <source>
        <dbReference type="SAM" id="SignalP"/>
    </source>
</evidence>
<dbReference type="SUPFAM" id="SSF55073">
    <property type="entry name" value="Nucleotide cyclase"/>
    <property type="match status" value="1"/>
</dbReference>
<dbReference type="EMBL" id="CADCUX010000088">
    <property type="protein sequence ID" value="CAA9390298.1"/>
    <property type="molecule type" value="Genomic_DNA"/>
</dbReference>
<feature type="chain" id="PRO_5027045608" evidence="2">
    <location>
        <begin position="31"/>
        <end position="572"/>
    </location>
</feature>
<dbReference type="Pfam" id="PF00990">
    <property type="entry name" value="GGDEF"/>
    <property type="match status" value="1"/>
</dbReference>
<feature type="signal peptide" evidence="2">
    <location>
        <begin position="1"/>
        <end position="30"/>
    </location>
</feature>
<keyword evidence="4" id="KW-0808">Transferase</keyword>
<dbReference type="Pfam" id="PF07696">
    <property type="entry name" value="7TMR-DISMED2"/>
    <property type="match status" value="1"/>
</dbReference>
<feature type="transmembrane region" description="Helical" evidence="1">
    <location>
        <begin position="343"/>
        <end position="365"/>
    </location>
</feature>
<evidence type="ECO:0000259" key="3">
    <source>
        <dbReference type="SMART" id="SM00267"/>
    </source>
</evidence>
<dbReference type="InterPro" id="IPR011622">
    <property type="entry name" value="7TMR_DISM_rcpt_extracell_dom2"/>
</dbReference>
<dbReference type="AlphaFoldDB" id="A0A6J4NJU5"/>
<dbReference type="Gene3D" id="3.30.70.270">
    <property type="match status" value="1"/>
</dbReference>
<feature type="transmembrane region" description="Helical" evidence="1">
    <location>
        <begin position="192"/>
        <end position="212"/>
    </location>
</feature>
<feature type="transmembrane region" description="Helical" evidence="1">
    <location>
        <begin position="377"/>
        <end position="395"/>
    </location>
</feature>
<organism evidence="4">
    <name type="scientific">uncultured Ramlibacter sp</name>
    <dbReference type="NCBI Taxonomy" id="260755"/>
    <lineage>
        <taxon>Bacteria</taxon>
        <taxon>Pseudomonadati</taxon>
        <taxon>Pseudomonadota</taxon>
        <taxon>Betaproteobacteria</taxon>
        <taxon>Burkholderiales</taxon>
        <taxon>Comamonadaceae</taxon>
        <taxon>Ramlibacter</taxon>
        <taxon>environmental samples</taxon>
    </lineage>
</organism>
<feature type="transmembrane region" description="Helical" evidence="1">
    <location>
        <begin position="314"/>
        <end position="336"/>
    </location>
</feature>
<protein>
    <submittedName>
        <fullName evidence="4">Sensor histidine kinase</fullName>
    </submittedName>
</protein>
<dbReference type="InterPro" id="IPR043128">
    <property type="entry name" value="Rev_trsase/Diguanyl_cyclase"/>
</dbReference>
<feature type="transmembrane region" description="Helical" evidence="1">
    <location>
        <begin position="260"/>
        <end position="278"/>
    </location>
</feature>
<dbReference type="Gene3D" id="2.60.40.2380">
    <property type="match status" value="1"/>
</dbReference>